<dbReference type="Gene3D" id="3.90.1720.10">
    <property type="entry name" value="endopeptidase domain like (from Nostoc punctiforme)"/>
    <property type="match status" value="1"/>
</dbReference>
<keyword evidence="8" id="KW-1185">Reference proteome</keyword>
<feature type="region of interest" description="Disordered" evidence="5">
    <location>
        <begin position="1"/>
        <end position="22"/>
    </location>
</feature>
<feature type="compositionally biased region" description="Polar residues" evidence="5">
    <location>
        <begin position="1"/>
        <end position="15"/>
    </location>
</feature>
<dbReference type="InterPro" id="IPR000064">
    <property type="entry name" value="NLP_P60_dom"/>
</dbReference>
<dbReference type="PANTHER" id="PTHR47053:SF1">
    <property type="entry name" value="MUREIN DD-ENDOPEPTIDASE MEPH-RELATED"/>
    <property type="match status" value="1"/>
</dbReference>
<evidence type="ECO:0000256" key="5">
    <source>
        <dbReference type="SAM" id="MobiDB-lite"/>
    </source>
</evidence>
<dbReference type="EMBL" id="CP067393">
    <property type="protein sequence ID" value="QQP87193.1"/>
    <property type="molecule type" value="Genomic_DNA"/>
</dbReference>
<dbReference type="PANTHER" id="PTHR47053">
    <property type="entry name" value="MUREIN DD-ENDOPEPTIDASE MEPH-RELATED"/>
    <property type="match status" value="1"/>
</dbReference>
<evidence type="ECO:0000256" key="1">
    <source>
        <dbReference type="ARBA" id="ARBA00007074"/>
    </source>
</evidence>
<dbReference type="GO" id="GO:0006508">
    <property type="term" value="P:proteolysis"/>
    <property type="evidence" value="ECO:0007669"/>
    <property type="project" value="UniProtKB-KW"/>
</dbReference>
<dbReference type="SUPFAM" id="SSF54001">
    <property type="entry name" value="Cysteine proteinases"/>
    <property type="match status" value="1"/>
</dbReference>
<dbReference type="GO" id="GO:0008234">
    <property type="term" value="F:cysteine-type peptidase activity"/>
    <property type="evidence" value="ECO:0007669"/>
    <property type="project" value="UniProtKB-KW"/>
</dbReference>
<comment type="similarity">
    <text evidence="1">Belongs to the peptidase C40 family.</text>
</comment>
<gene>
    <name evidence="7" type="ORF">JHT90_10890</name>
</gene>
<proteinExistence type="inferred from homology"/>
<reference evidence="7 8" key="1">
    <citation type="submission" date="2021-01" db="EMBL/GenBank/DDBJ databases">
        <title>Entomomonas sp. F2A isolated from a house cricket (Acheta domesticus).</title>
        <authorList>
            <person name="Spergser J."/>
            <person name="Busse H.-J."/>
        </authorList>
    </citation>
    <scope>NUCLEOTIDE SEQUENCE [LARGE SCALE GENOMIC DNA]</scope>
    <source>
        <strain evidence="7 8">F2A</strain>
    </source>
</reference>
<dbReference type="InterPro" id="IPR038765">
    <property type="entry name" value="Papain-like_cys_pep_sf"/>
</dbReference>
<keyword evidence="3" id="KW-0378">Hydrolase</keyword>
<keyword evidence="2" id="KW-0645">Protease</keyword>
<evidence type="ECO:0000313" key="8">
    <source>
        <dbReference type="Proteomes" id="UP000595278"/>
    </source>
</evidence>
<dbReference type="AlphaFoldDB" id="A0A974NIE3"/>
<accession>A0A974NIE3</accession>
<organism evidence="7 8">
    <name type="scientific">Entomomonas asaccharolytica</name>
    <dbReference type="NCBI Taxonomy" id="2785331"/>
    <lineage>
        <taxon>Bacteria</taxon>
        <taxon>Pseudomonadati</taxon>
        <taxon>Pseudomonadota</taxon>
        <taxon>Gammaproteobacteria</taxon>
        <taxon>Pseudomonadales</taxon>
        <taxon>Pseudomonadaceae</taxon>
        <taxon>Entomomonas</taxon>
    </lineage>
</organism>
<dbReference type="Proteomes" id="UP000595278">
    <property type="component" value="Chromosome"/>
</dbReference>
<dbReference type="KEGG" id="eaz:JHT90_10890"/>
<evidence type="ECO:0000256" key="3">
    <source>
        <dbReference type="ARBA" id="ARBA00022801"/>
    </source>
</evidence>
<evidence type="ECO:0000256" key="2">
    <source>
        <dbReference type="ARBA" id="ARBA00022670"/>
    </source>
</evidence>
<dbReference type="PROSITE" id="PS51935">
    <property type="entry name" value="NLPC_P60"/>
    <property type="match status" value="1"/>
</dbReference>
<dbReference type="InterPro" id="IPR051202">
    <property type="entry name" value="Peptidase_C40"/>
</dbReference>
<name>A0A974NIE3_9GAMM</name>
<sequence length="194" mass="21341">MTGCVNRQSENQSLVASPPPSSPFDLSLNRELHYQQKDTIDTSLFGLKQAFVAQEGDFNRTQKPSNSPAINGIISRGVSLLGTPYRYGGQSVKTGFDCSGLVGYLYQKEAGVDLPRSTSQLIKVDAPRVAKTKLKPGDVLFFATGRGRQVSHTGIYIGNDNFIHSANERKGVRIDSLNNNYWNVSFVEAKRILN</sequence>
<evidence type="ECO:0000256" key="4">
    <source>
        <dbReference type="ARBA" id="ARBA00022807"/>
    </source>
</evidence>
<dbReference type="Pfam" id="PF00877">
    <property type="entry name" value="NLPC_P60"/>
    <property type="match status" value="1"/>
</dbReference>
<keyword evidence="4" id="KW-0788">Thiol protease</keyword>
<feature type="domain" description="NlpC/P60" evidence="6">
    <location>
        <begin position="67"/>
        <end position="193"/>
    </location>
</feature>
<protein>
    <submittedName>
        <fullName evidence="7">C40 family peptidase</fullName>
    </submittedName>
</protein>
<evidence type="ECO:0000313" key="7">
    <source>
        <dbReference type="EMBL" id="QQP87193.1"/>
    </source>
</evidence>
<evidence type="ECO:0000259" key="6">
    <source>
        <dbReference type="PROSITE" id="PS51935"/>
    </source>
</evidence>